<feature type="domain" description="DUF7946" evidence="2">
    <location>
        <begin position="12"/>
        <end position="216"/>
    </location>
</feature>
<evidence type="ECO:0000259" key="3">
    <source>
        <dbReference type="Pfam" id="PF25679"/>
    </source>
</evidence>
<dbReference type="RefSeq" id="WP_009142665.1">
    <property type="nucleotide sequence ID" value="NZ_GL830957.1"/>
</dbReference>
<name>E8LIC7_SUCHY</name>
<evidence type="ECO:0000313" key="5">
    <source>
        <dbReference type="Proteomes" id="UP000018458"/>
    </source>
</evidence>
<comment type="caution">
    <text evidence="4">The sequence shown here is derived from an EMBL/GenBank/DDBJ whole genome shotgun (WGS) entry which is preliminary data.</text>
</comment>
<dbReference type="HOGENOM" id="CLU_894072_0_0_6"/>
<gene>
    <name evidence="4" type="ORF">HMPREF9444_00444</name>
</gene>
<evidence type="ECO:0000313" key="4">
    <source>
        <dbReference type="EMBL" id="EFY07716.1"/>
    </source>
</evidence>
<dbReference type="Pfam" id="PF25679">
    <property type="entry name" value="DUF7947"/>
    <property type="match status" value="1"/>
</dbReference>
<dbReference type="InterPro" id="IPR057707">
    <property type="entry name" value="DUF7947"/>
</dbReference>
<feature type="domain" description="DUF7947" evidence="3">
    <location>
        <begin position="226"/>
        <end position="307"/>
    </location>
</feature>
<dbReference type="Pfam" id="PF25678">
    <property type="entry name" value="DUF7946"/>
    <property type="match status" value="1"/>
</dbReference>
<proteinExistence type="predicted"/>
<sequence>MSLRYDKELLTFTLKYEDLIEGDHEIELSSLAISLQGFAKICSAVGSLSTLNYYEKDPNKRNIKVTTCAKLTPGSIDILITIKNILSSSDFWSGGGPALILALFSYIFNRNTKNSEELKNKLYEQNLEKIKKEMYEYEYANTKRIQDNEVNIENIRIESQKRCDDLQKQIDILTEQNIGACKYFADPLGKQCKKISAHLVNGNCIFCSNSSFKDFLYKPERTKFLEPRKYNLYIKSLDKENGTGQARIDNINSRLIDFVIVDPELHQSGNIYASSFIDFDKNVFIHVLAKAEMTLAGELKKLHILSTLKSI</sequence>
<protein>
    <submittedName>
        <fullName evidence="4">Uncharacterized protein</fullName>
    </submittedName>
</protein>
<organism evidence="4 5">
    <name type="scientific">Succinatimonas hippei (strain DSM 22608 / JCM 16073 / KCTC 15190 / YIT 12066)</name>
    <dbReference type="NCBI Taxonomy" id="762983"/>
    <lineage>
        <taxon>Bacteria</taxon>
        <taxon>Pseudomonadati</taxon>
        <taxon>Pseudomonadota</taxon>
        <taxon>Gammaproteobacteria</taxon>
        <taxon>Aeromonadales</taxon>
        <taxon>Succinivibrionaceae</taxon>
        <taxon>Succinatimonas</taxon>
    </lineage>
</organism>
<keyword evidence="1" id="KW-0175">Coiled coil</keyword>
<dbReference type="EMBL" id="AEVO01000019">
    <property type="protein sequence ID" value="EFY07716.1"/>
    <property type="molecule type" value="Genomic_DNA"/>
</dbReference>
<evidence type="ECO:0000256" key="1">
    <source>
        <dbReference type="SAM" id="Coils"/>
    </source>
</evidence>
<feature type="coiled-coil region" evidence="1">
    <location>
        <begin position="113"/>
        <end position="176"/>
    </location>
</feature>
<keyword evidence="5" id="KW-1185">Reference proteome</keyword>
<dbReference type="Proteomes" id="UP000018458">
    <property type="component" value="Unassembled WGS sequence"/>
</dbReference>
<dbReference type="AlphaFoldDB" id="E8LIC7"/>
<dbReference type="InterPro" id="IPR057706">
    <property type="entry name" value="DUF7946"/>
</dbReference>
<accession>E8LIC7</accession>
<reference evidence="4 5" key="1">
    <citation type="submission" date="2011-01" db="EMBL/GenBank/DDBJ databases">
        <authorList>
            <person name="Weinstock G."/>
            <person name="Sodergren E."/>
            <person name="Clifton S."/>
            <person name="Fulton L."/>
            <person name="Fulton B."/>
            <person name="Courtney L."/>
            <person name="Fronick C."/>
            <person name="Harrison M."/>
            <person name="Strong C."/>
            <person name="Farmer C."/>
            <person name="Delahaunty K."/>
            <person name="Markovic C."/>
            <person name="Hall O."/>
            <person name="Minx P."/>
            <person name="Tomlinson C."/>
            <person name="Mitreva M."/>
            <person name="Hou S."/>
            <person name="Chen J."/>
            <person name="Wollam A."/>
            <person name="Pepin K.H."/>
            <person name="Johnson M."/>
            <person name="Bhonagiri V."/>
            <person name="Zhang X."/>
            <person name="Suruliraj S."/>
            <person name="Warren W."/>
            <person name="Chinwalla A."/>
            <person name="Mardis E.R."/>
            <person name="Wilson R.K."/>
        </authorList>
    </citation>
    <scope>NUCLEOTIDE SEQUENCE [LARGE SCALE GENOMIC DNA]</scope>
    <source>
        <strain evidence="5">DSM 22608 / JCM 16073 / KCTC 15190 / YIT 12066</strain>
    </source>
</reference>
<dbReference type="eggNOG" id="ENOG50338TA">
    <property type="taxonomic scope" value="Bacteria"/>
</dbReference>
<evidence type="ECO:0000259" key="2">
    <source>
        <dbReference type="Pfam" id="PF25678"/>
    </source>
</evidence>